<dbReference type="Proteomes" id="UP000198988">
    <property type="component" value="Unassembled WGS sequence"/>
</dbReference>
<organism evidence="1 2">
    <name type="scientific">Bathymodiolus azoricus thioautotrophic gill symbiont</name>
    <dbReference type="NCBI Taxonomy" id="235205"/>
    <lineage>
        <taxon>Bacteria</taxon>
        <taxon>Pseudomonadati</taxon>
        <taxon>Pseudomonadota</taxon>
        <taxon>Gammaproteobacteria</taxon>
        <taxon>sulfur-oxidizing symbionts</taxon>
    </lineage>
</organism>
<sequence length="38" mass="4297">MCLSLLCLGRACFVVRLNQDSNDLNALMLFSSQVNFFL</sequence>
<evidence type="ECO:0000313" key="2">
    <source>
        <dbReference type="Proteomes" id="UP000198988"/>
    </source>
</evidence>
<name>A0A1H6M4N7_9GAMM</name>
<dbReference type="AlphaFoldDB" id="A0A1H6M4N7"/>
<gene>
    <name evidence="1" type="ORF">BAZSYMA_ACONTIG02045_4</name>
</gene>
<reference evidence="2" key="1">
    <citation type="submission" date="2016-06" db="EMBL/GenBank/DDBJ databases">
        <authorList>
            <person name="Petersen J."/>
            <person name="Sayavedra L."/>
        </authorList>
    </citation>
    <scope>NUCLEOTIDE SEQUENCE [LARGE SCALE GENOMIC DNA]</scope>
    <source>
        <strain evidence="2">BazSymA</strain>
    </source>
</reference>
<evidence type="ECO:0000313" key="1">
    <source>
        <dbReference type="EMBL" id="SEH96257.1"/>
    </source>
</evidence>
<proteinExistence type="predicted"/>
<dbReference type="EMBL" id="CDSC02000370">
    <property type="protein sequence ID" value="SEH96257.1"/>
    <property type="molecule type" value="Genomic_DNA"/>
</dbReference>
<protein>
    <submittedName>
        <fullName evidence="1">Uncharacterized protein</fullName>
    </submittedName>
</protein>
<accession>A0A1H6M4N7</accession>